<dbReference type="InterPro" id="IPR013088">
    <property type="entry name" value="Znf_NHR/GATA"/>
</dbReference>
<dbReference type="PRINTS" id="PR00398">
    <property type="entry name" value="STRDHORMONER"/>
</dbReference>
<dbReference type="InterPro" id="IPR001723">
    <property type="entry name" value="Nuclear_hrmn_rcpt"/>
</dbReference>
<keyword evidence="8" id="KW-0675">Receptor</keyword>
<feature type="domain" description="NR LBD" evidence="12">
    <location>
        <begin position="271"/>
        <end position="415"/>
    </location>
</feature>
<evidence type="ECO:0000313" key="14">
    <source>
        <dbReference type="Proteomes" id="UP001434883"/>
    </source>
</evidence>
<name>A0ABV0QLS4_9TELE</name>
<dbReference type="PRINTS" id="PR00047">
    <property type="entry name" value="STROIDFINGER"/>
</dbReference>
<evidence type="ECO:0000256" key="7">
    <source>
        <dbReference type="ARBA" id="ARBA00023163"/>
    </source>
</evidence>
<dbReference type="Gene3D" id="3.30.50.10">
    <property type="entry name" value="Erythroid Transcription Factor GATA-1, subunit A"/>
    <property type="match status" value="1"/>
</dbReference>
<keyword evidence="6" id="KW-0238">DNA-binding</keyword>
<feature type="compositionally biased region" description="Low complexity" evidence="10">
    <location>
        <begin position="9"/>
        <end position="21"/>
    </location>
</feature>
<evidence type="ECO:0000256" key="5">
    <source>
        <dbReference type="ARBA" id="ARBA00023015"/>
    </source>
</evidence>
<dbReference type="PROSITE" id="PS00031">
    <property type="entry name" value="NUCLEAR_REC_DBD_1"/>
    <property type="match status" value="1"/>
</dbReference>
<dbReference type="CDD" id="cd06969">
    <property type="entry name" value="NR_DBD_NGFI-B"/>
    <property type="match status" value="1"/>
</dbReference>
<dbReference type="Proteomes" id="UP001434883">
    <property type="component" value="Unassembled WGS sequence"/>
</dbReference>
<evidence type="ECO:0000259" key="11">
    <source>
        <dbReference type="PROSITE" id="PS51030"/>
    </source>
</evidence>
<feature type="region of interest" description="Disordered" evidence="10">
    <location>
        <begin position="1"/>
        <end position="21"/>
    </location>
</feature>
<keyword evidence="9" id="KW-0539">Nucleus</keyword>
<evidence type="ECO:0000256" key="4">
    <source>
        <dbReference type="ARBA" id="ARBA00022833"/>
    </source>
</evidence>
<dbReference type="Pfam" id="PF00105">
    <property type="entry name" value="zf-C4"/>
    <property type="match status" value="1"/>
</dbReference>
<proteinExistence type="predicted"/>
<dbReference type="SUPFAM" id="SSF57716">
    <property type="entry name" value="Glucocorticoid receptor-like (DNA-binding domain)"/>
    <property type="match status" value="1"/>
</dbReference>
<evidence type="ECO:0000259" key="12">
    <source>
        <dbReference type="PROSITE" id="PS51843"/>
    </source>
</evidence>
<feature type="domain" description="Nuclear receptor" evidence="11">
    <location>
        <begin position="215"/>
        <end position="292"/>
    </location>
</feature>
<dbReference type="PRINTS" id="PR01284">
    <property type="entry name" value="NUCLEARECPTR"/>
</dbReference>
<dbReference type="SUPFAM" id="SSF48508">
    <property type="entry name" value="Nuclear receptor ligand-binding domain"/>
    <property type="match status" value="1"/>
</dbReference>
<evidence type="ECO:0008006" key="15">
    <source>
        <dbReference type="Google" id="ProtNLM"/>
    </source>
</evidence>
<dbReference type="PANTHER" id="PTHR24085:SF0">
    <property type="entry name" value="NUCLEAR RECEPTOR SUBFAMILY 4 GROUP A MEMBER 2"/>
    <property type="match status" value="1"/>
</dbReference>
<keyword evidence="4" id="KW-0862">Zinc</keyword>
<dbReference type="PROSITE" id="PS51843">
    <property type="entry name" value="NR_LBD"/>
    <property type="match status" value="1"/>
</dbReference>
<dbReference type="InterPro" id="IPR003070">
    <property type="entry name" value="NR4A1-3"/>
</dbReference>
<dbReference type="PROSITE" id="PS51030">
    <property type="entry name" value="NUCLEAR_REC_DBD_2"/>
    <property type="match status" value="1"/>
</dbReference>
<evidence type="ECO:0000256" key="3">
    <source>
        <dbReference type="ARBA" id="ARBA00022771"/>
    </source>
</evidence>
<comment type="subcellular location">
    <subcellularLocation>
        <location evidence="1">Nucleus</location>
    </subcellularLocation>
</comment>
<dbReference type="Pfam" id="PF00104">
    <property type="entry name" value="Hormone_recep"/>
    <property type="match status" value="1"/>
</dbReference>
<dbReference type="EMBL" id="JAHRIN010016867">
    <property type="protein sequence ID" value="MEQ2196408.1"/>
    <property type="molecule type" value="Genomic_DNA"/>
</dbReference>
<comment type="caution">
    <text evidence="13">The sequence shown here is derived from an EMBL/GenBank/DDBJ whole genome shotgun (WGS) entry which is preliminary data.</text>
</comment>
<evidence type="ECO:0000313" key="13">
    <source>
        <dbReference type="EMBL" id="MEQ2196408.1"/>
    </source>
</evidence>
<dbReference type="InterPro" id="IPR035500">
    <property type="entry name" value="NHR-like_dom_sf"/>
</dbReference>
<evidence type="ECO:0000256" key="1">
    <source>
        <dbReference type="ARBA" id="ARBA00004123"/>
    </source>
</evidence>
<accession>A0ABV0QLS4</accession>
<evidence type="ECO:0000256" key="10">
    <source>
        <dbReference type="SAM" id="MobiDB-lite"/>
    </source>
</evidence>
<keyword evidence="5" id="KW-0805">Transcription regulation</keyword>
<dbReference type="InterPro" id="IPR000536">
    <property type="entry name" value="Nucl_hrmn_rcpt_lig-bd"/>
</dbReference>
<sequence>MPCLQNQCGSSPQGASPASQSAGAERTCDFLTPEFVKFSMDLTNSELSAASSGAGFGPLADSYPASYDAKPPCVFQMPAVQAELPCVKVEDAQGCPRYQNLLHSSDELLSSQSSMYYYRTPSPRSFHSPHGHIWEDSGSLYKNALSRFSLFSLKHTPHGAQSFPTCQMKFDVSEVQQQGKQLGLGFPRPLHFSHSHHYMEYQTSSGTGREPLNSDGLCAVCGDNAACQHYGVRTCEGCKGFFKRTVQKNAKYVCLAAKSCPVDKRRRNRCQYCRFQKCLAESPGKTLDDDAQHVRQFYDLLTRSMEVIRSWAHRIPGFATLPKHDQDLLFYSAFLELFVLRLSYRSNPEEGKLVFCDGSVWHRLQCLRGFGEWIDSIVEFSANLQRMNLDVSTFSCICTLALLTGEQELCAESTA</sequence>
<dbReference type="Gene3D" id="1.10.565.10">
    <property type="entry name" value="Retinoid X Receptor"/>
    <property type="match status" value="1"/>
</dbReference>
<evidence type="ECO:0000256" key="8">
    <source>
        <dbReference type="ARBA" id="ARBA00023170"/>
    </source>
</evidence>
<evidence type="ECO:0000256" key="2">
    <source>
        <dbReference type="ARBA" id="ARBA00022723"/>
    </source>
</evidence>
<dbReference type="PANTHER" id="PTHR24085">
    <property type="entry name" value="NUCLEAR HORMONE RECEPTOR"/>
    <property type="match status" value="1"/>
</dbReference>
<dbReference type="SMART" id="SM00399">
    <property type="entry name" value="ZnF_C4"/>
    <property type="match status" value="1"/>
</dbReference>
<keyword evidence="7" id="KW-0804">Transcription</keyword>
<keyword evidence="2" id="KW-0479">Metal-binding</keyword>
<reference evidence="13 14" key="1">
    <citation type="submission" date="2021-06" db="EMBL/GenBank/DDBJ databases">
        <authorList>
            <person name="Palmer J.M."/>
        </authorList>
    </citation>
    <scope>NUCLEOTIDE SEQUENCE [LARGE SCALE GENOMIC DNA]</scope>
    <source>
        <strain evidence="13 14">XC_2019</strain>
        <tissue evidence="13">Muscle</tissue>
    </source>
</reference>
<protein>
    <recommendedName>
        <fullName evidence="15">Nuclear receptor subfamily 4 group A member 2</fullName>
    </recommendedName>
</protein>
<evidence type="ECO:0000256" key="6">
    <source>
        <dbReference type="ARBA" id="ARBA00023125"/>
    </source>
</evidence>
<keyword evidence="14" id="KW-1185">Reference proteome</keyword>
<dbReference type="InterPro" id="IPR001628">
    <property type="entry name" value="Znf_hrmn_rcpt"/>
</dbReference>
<organism evidence="13 14">
    <name type="scientific">Xenoophorus captivus</name>
    <dbReference type="NCBI Taxonomy" id="1517983"/>
    <lineage>
        <taxon>Eukaryota</taxon>
        <taxon>Metazoa</taxon>
        <taxon>Chordata</taxon>
        <taxon>Craniata</taxon>
        <taxon>Vertebrata</taxon>
        <taxon>Euteleostomi</taxon>
        <taxon>Actinopterygii</taxon>
        <taxon>Neopterygii</taxon>
        <taxon>Teleostei</taxon>
        <taxon>Neoteleostei</taxon>
        <taxon>Acanthomorphata</taxon>
        <taxon>Ovalentaria</taxon>
        <taxon>Atherinomorphae</taxon>
        <taxon>Cyprinodontiformes</taxon>
        <taxon>Goodeidae</taxon>
        <taxon>Xenoophorus</taxon>
    </lineage>
</organism>
<keyword evidence="3" id="KW-0863">Zinc-finger</keyword>
<evidence type="ECO:0000256" key="9">
    <source>
        <dbReference type="ARBA" id="ARBA00023242"/>
    </source>
</evidence>
<gene>
    <name evidence="13" type="ORF">XENOCAPTIV_025557</name>
</gene>